<reference evidence="1 2" key="1">
    <citation type="submission" date="2018-04" db="EMBL/GenBank/DDBJ databases">
        <title>Genome sequencing of Flavobacterium sp. HYN0059.</title>
        <authorList>
            <person name="Yi H."/>
            <person name="Baek C."/>
        </authorList>
    </citation>
    <scope>NUCLEOTIDE SEQUENCE [LARGE SCALE GENOMIC DNA]</scope>
    <source>
        <strain evidence="1 2">HYN0059</strain>
    </source>
</reference>
<dbReference type="AlphaFoldDB" id="A0A2S1QXW7"/>
<gene>
    <name evidence="1" type="ORF">HYN59_08980</name>
</gene>
<evidence type="ECO:0000313" key="1">
    <source>
        <dbReference type="EMBL" id="AWH85243.1"/>
    </source>
</evidence>
<dbReference type="EMBL" id="CP029186">
    <property type="protein sequence ID" value="AWH85243.1"/>
    <property type="molecule type" value="Genomic_DNA"/>
</dbReference>
<keyword evidence="2" id="KW-1185">Reference proteome</keyword>
<evidence type="ECO:0000313" key="2">
    <source>
        <dbReference type="Proteomes" id="UP000244929"/>
    </source>
</evidence>
<protein>
    <submittedName>
        <fullName evidence="1">Uncharacterized protein</fullName>
    </submittedName>
</protein>
<accession>A0A2S1QXW7</accession>
<dbReference type="Proteomes" id="UP000244929">
    <property type="component" value="Chromosome"/>
</dbReference>
<dbReference type="KEGG" id="falb:HYN59_08980"/>
<name>A0A2S1QXW7_9FLAO</name>
<dbReference type="OrthoDB" id="765606at2"/>
<proteinExistence type="predicted"/>
<dbReference type="RefSeq" id="WP_108777947.1">
    <property type="nucleotide sequence ID" value="NZ_CP029186.1"/>
</dbReference>
<sequence length="109" mass="12817">MEEVSLYYEKRPGITISIKMYFDKEGLLRFDGYDFGALVEELKGNDDYEYCYTIQPGEFAKLYTAFGILGNSRIALLEAIREQFSVYDAFTKFGKFMDANRVEYSRFTW</sequence>
<organism evidence="1 2">
    <name type="scientific">Flavobacterium album</name>
    <dbReference type="NCBI Taxonomy" id="2175091"/>
    <lineage>
        <taxon>Bacteria</taxon>
        <taxon>Pseudomonadati</taxon>
        <taxon>Bacteroidota</taxon>
        <taxon>Flavobacteriia</taxon>
        <taxon>Flavobacteriales</taxon>
        <taxon>Flavobacteriaceae</taxon>
        <taxon>Flavobacterium</taxon>
    </lineage>
</organism>